<evidence type="ECO:0000313" key="3">
    <source>
        <dbReference type="Proteomes" id="UP001165580"/>
    </source>
</evidence>
<dbReference type="InterPro" id="IPR007345">
    <property type="entry name" value="Polysacch_pyruvyl_Trfase"/>
</dbReference>
<dbReference type="GO" id="GO:0016740">
    <property type="term" value="F:transferase activity"/>
    <property type="evidence" value="ECO:0007669"/>
    <property type="project" value="UniProtKB-KW"/>
</dbReference>
<keyword evidence="3" id="KW-1185">Reference proteome</keyword>
<dbReference type="Pfam" id="PF04230">
    <property type="entry name" value="PS_pyruv_trans"/>
    <property type="match status" value="1"/>
</dbReference>
<organism evidence="2 3">
    <name type="scientific">Herbiconiux gentiana</name>
    <dbReference type="NCBI Taxonomy" id="2970912"/>
    <lineage>
        <taxon>Bacteria</taxon>
        <taxon>Bacillati</taxon>
        <taxon>Actinomycetota</taxon>
        <taxon>Actinomycetes</taxon>
        <taxon>Micrococcales</taxon>
        <taxon>Microbacteriaceae</taxon>
        <taxon>Herbiconiux</taxon>
    </lineage>
</organism>
<reference evidence="2" key="1">
    <citation type="submission" date="2022-08" db="EMBL/GenBank/DDBJ databases">
        <authorList>
            <person name="Deng Y."/>
            <person name="Han X.-F."/>
            <person name="Zhang Y.-Q."/>
        </authorList>
    </citation>
    <scope>NUCLEOTIDE SEQUENCE</scope>
    <source>
        <strain evidence="2">CPCC 205716</strain>
    </source>
</reference>
<keyword evidence="2" id="KW-0808">Transferase</keyword>
<evidence type="ECO:0000259" key="1">
    <source>
        <dbReference type="Pfam" id="PF04230"/>
    </source>
</evidence>
<gene>
    <name evidence="2" type="ORF">NVV95_04055</name>
</gene>
<sequence>MQGKYILLVGVEFNNQGAYLMLLAAAERVRQEFGAVPVVEFHNGSDVKKRIAGVYPLVPQRVYGLTDRLQKIPGLRRLWKRFPWVLPSEVVAVFDGSGFRYGDQWVHQSLDYTASKLERWAARGVPVYMLPQAFGPFELTAAPSRKALNASNLIFPRDPESESYVRAILADEGADRVRRYPDFTAVLDGRFPARHERLRGRVPIVPNVNIYSRADDAEAKARYVANLSAIAIDLHGRGLAPYGLAHEGRNDVEILQLVVDSVRRTAGIDLDVVSGLDGVELKGLIGSAPLLVSGRYHAVVSALSQGVPTVIHGWSHKYEHVARDFGVPELLADPLGDAGQSVDLISYILESADLGERIVAAGSEVKRSIEAMWSAVREDLRS</sequence>
<name>A0ABT2GC49_9MICO</name>
<proteinExistence type="predicted"/>
<feature type="domain" description="Polysaccharide pyruvyl transferase" evidence="1">
    <location>
        <begin position="17"/>
        <end position="315"/>
    </location>
</feature>
<evidence type="ECO:0000313" key="2">
    <source>
        <dbReference type="EMBL" id="MCS5713723.1"/>
    </source>
</evidence>
<dbReference type="PANTHER" id="PTHR36836:SF1">
    <property type="entry name" value="COLANIC ACID BIOSYNTHESIS PROTEIN WCAK"/>
    <property type="match status" value="1"/>
</dbReference>
<comment type="caution">
    <text evidence="2">The sequence shown here is derived from an EMBL/GenBank/DDBJ whole genome shotgun (WGS) entry which is preliminary data.</text>
</comment>
<protein>
    <submittedName>
        <fullName evidence="2">Polysaccharide pyruvyl transferase family protein</fullName>
    </submittedName>
</protein>
<dbReference type="EMBL" id="JANTEZ010000002">
    <property type="protein sequence ID" value="MCS5713723.1"/>
    <property type="molecule type" value="Genomic_DNA"/>
</dbReference>
<dbReference type="PANTHER" id="PTHR36836">
    <property type="entry name" value="COLANIC ACID BIOSYNTHESIS PROTEIN WCAK"/>
    <property type="match status" value="1"/>
</dbReference>
<accession>A0ABT2GC49</accession>
<dbReference type="Proteomes" id="UP001165580">
    <property type="component" value="Unassembled WGS sequence"/>
</dbReference>